<gene>
    <name evidence="1" type="ORF">LOK49_LG09G00392</name>
</gene>
<reference evidence="1 2" key="1">
    <citation type="journal article" date="2022" name="Plant J.">
        <title>Chromosome-level genome of Camellia lanceoleosa provides a valuable resource for understanding genome evolution and self-incompatibility.</title>
        <authorList>
            <person name="Gong W."/>
            <person name="Xiao S."/>
            <person name="Wang L."/>
            <person name="Liao Z."/>
            <person name="Chang Y."/>
            <person name="Mo W."/>
            <person name="Hu G."/>
            <person name="Li W."/>
            <person name="Zhao G."/>
            <person name="Zhu H."/>
            <person name="Hu X."/>
            <person name="Ji K."/>
            <person name="Xiang X."/>
            <person name="Song Q."/>
            <person name="Yuan D."/>
            <person name="Jin S."/>
            <person name="Zhang L."/>
        </authorList>
    </citation>
    <scope>NUCLEOTIDE SEQUENCE [LARGE SCALE GENOMIC DNA]</scope>
    <source>
        <strain evidence="1">SQ_2022a</strain>
    </source>
</reference>
<evidence type="ECO:0000313" key="1">
    <source>
        <dbReference type="EMBL" id="KAI8000084.1"/>
    </source>
</evidence>
<proteinExistence type="predicted"/>
<protein>
    <submittedName>
        <fullName evidence="1">NDR1/HIN1-like protein 26</fullName>
    </submittedName>
</protein>
<dbReference type="Proteomes" id="UP001060215">
    <property type="component" value="Chromosome 8"/>
</dbReference>
<comment type="caution">
    <text evidence="1">The sequence shown here is derived from an EMBL/GenBank/DDBJ whole genome shotgun (WGS) entry which is preliminary data.</text>
</comment>
<evidence type="ECO:0000313" key="2">
    <source>
        <dbReference type="Proteomes" id="UP001060215"/>
    </source>
</evidence>
<organism evidence="1 2">
    <name type="scientific">Camellia lanceoleosa</name>
    <dbReference type="NCBI Taxonomy" id="1840588"/>
    <lineage>
        <taxon>Eukaryota</taxon>
        <taxon>Viridiplantae</taxon>
        <taxon>Streptophyta</taxon>
        <taxon>Embryophyta</taxon>
        <taxon>Tracheophyta</taxon>
        <taxon>Spermatophyta</taxon>
        <taxon>Magnoliopsida</taxon>
        <taxon>eudicotyledons</taxon>
        <taxon>Gunneridae</taxon>
        <taxon>Pentapetalae</taxon>
        <taxon>asterids</taxon>
        <taxon>Ericales</taxon>
        <taxon>Theaceae</taxon>
        <taxon>Camellia</taxon>
    </lineage>
</organism>
<keyword evidence="2" id="KW-1185">Reference proteome</keyword>
<dbReference type="EMBL" id="CM045765">
    <property type="protein sequence ID" value="KAI8000084.1"/>
    <property type="molecule type" value="Genomic_DNA"/>
</dbReference>
<name>A0ACC0GHP1_9ERIC</name>
<sequence>MHPSQNQIQIQGTRNDRQYGQPHKTHDDGQYGQPHVTKDDGQYGQPHKTHDDRQYGQPHMTKDNRQYGQPHMTHDDRQYRRHKTTRYYAHRVRESLTTRISKIVCAIFLTILFILGIIFFILWLSLRPHRTRFHIRDFSVPGLNQSNGFENAEVIFNVTARNSNQVIGIHYDAMQVTLYYQDQAIGKTFLLFPFYQKPKNTTVLYGVLSGATLTVNSNRWMQFQNDRDQGVVVFRLQVTSTIRFKVSKWDSKHHKMHANCDAGVGPDGSILANYKDKRCPVYFT</sequence>
<accession>A0ACC0GHP1</accession>